<comment type="caution">
    <text evidence="3">The sequence shown here is derived from an EMBL/GenBank/DDBJ whole genome shotgun (WGS) entry which is preliminary data.</text>
</comment>
<dbReference type="EMBL" id="JASCZI010121704">
    <property type="protein sequence ID" value="MED6162691.1"/>
    <property type="molecule type" value="Genomic_DNA"/>
</dbReference>
<feature type="domain" description="Wall-associated receptor kinase C-terminal" evidence="2">
    <location>
        <begin position="59"/>
        <end position="154"/>
    </location>
</feature>
<accession>A0ABU6UN28</accession>
<evidence type="ECO:0000313" key="3">
    <source>
        <dbReference type="EMBL" id="MED6162691.1"/>
    </source>
</evidence>
<reference evidence="3 4" key="1">
    <citation type="journal article" date="2023" name="Plants (Basel)">
        <title>Bridging the Gap: Combining Genomics and Transcriptomics Approaches to Understand Stylosanthes scabra, an Orphan Legume from the Brazilian Caatinga.</title>
        <authorList>
            <person name="Ferreira-Neto J.R.C."/>
            <person name="da Silva M.D."/>
            <person name="Binneck E."/>
            <person name="de Melo N.F."/>
            <person name="da Silva R.H."/>
            <person name="de Melo A.L.T.M."/>
            <person name="Pandolfi V."/>
            <person name="Bustamante F.O."/>
            <person name="Brasileiro-Vidal A.C."/>
            <person name="Benko-Iseppon A.M."/>
        </authorList>
    </citation>
    <scope>NUCLEOTIDE SEQUENCE [LARGE SCALE GENOMIC DNA]</scope>
    <source>
        <tissue evidence="3">Leaves</tissue>
    </source>
</reference>
<keyword evidence="4" id="KW-1185">Reference proteome</keyword>
<protein>
    <recommendedName>
        <fullName evidence="2">Wall-associated receptor kinase C-terminal domain-containing protein</fullName>
    </recommendedName>
</protein>
<sequence length="170" mass="18115">MESQLGILSGNVPAPPPENFAVTLILVLNVLKKATLSSNFKLTHTISQPSVAGAVPIKCLINGQGRKSYVFEAGKDNIGERTWTSSCADEVTVAVKHDQIQNGDLISGFGAAMSKGFVLDWSSSDVDCAECELSDGYCAYNGTTRQTICICKDGRIVGKSCNKKGTLPWP</sequence>
<dbReference type="InterPro" id="IPR032872">
    <property type="entry name" value="WAK_assoc_C"/>
</dbReference>
<evidence type="ECO:0000256" key="1">
    <source>
        <dbReference type="ARBA" id="ARBA00023180"/>
    </source>
</evidence>
<dbReference type="Proteomes" id="UP001341840">
    <property type="component" value="Unassembled WGS sequence"/>
</dbReference>
<gene>
    <name evidence="3" type="ORF">PIB30_072978</name>
</gene>
<evidence type="ECO:0000259" key="2">
    <source>
        <dbReference type="Pfam" id="PF14380"/>
    </source>
</evidence>
<dbReference type="Pfam" id="PF14380">
    <property type="entry name" value="WAK_assoc"/>
    <property type="match status" value="1"/>
</dbReference>
<name>A0ABU6UN28_9FABA</name>
<proteinExistence type="predicted"/>
<evidence type="ECO:0000313" key="4">
    <source>
        <dbReference type="Proteomes" id="UP001341840"/>
    </source>
</evidence>
<organism evidence="3 4">
    <name type="scientific">Stylosanthes scabra</name>
    <dbReference type="NCBI Taxonomy" id="79078"/>
    <lineage>
        <taxon>Eukaryota</taxon>
        <taxon>Viridiplantae</taxon>
        <taxon>Streptophyta</taxon>
        <taxon>Embryophyta</taxon>
        <taxon>Tracheophyta</taxon>
        <taxon>Spermatophyta</taxon>
        <taxon>Magnoliopsida</taxon>
        <taxon>eudicotyledons</taxon>
        <taxon>Gunneridae</taxon>
        <taxon>Pentapetalae</taxon>
        <taxon>rosids</taxon>
        <taxon>fabids</taxon>
        <taxon>Fabales</taxon>
        <taxon>Fabaceae</taxon>
        <taxon>Papilionoideae</taxon>
        <taxon>50 kb inversion clade</taxon>
        <taxon>dalbergioids sensu lato</taxon>
        <taxon>Dalbergieae</taxon>
        <taxon>Pterocarpus clade</taxon>
        <taxon>Stylosanthes</taxon>
    </lineage>
</organism>
<keyword evidence="1" id="KW-0325">Glycoprotein</keyword>